<evidence type="ECO:0000313" key="3">
    <source>
        <dbReference type="Proteomes" id="UP001150904"/>
    </source>
</evidence>
<keyword evidence="3" id="KW-1185">Reference proteome</keyword>
<reference evidence="2" key="2">
    <citation type="journal article" date="2023" name="IMA Fungus">
        <title>Comparative genomic study of the Penicillium genus elucidates a diverse pangenome and 15 lateral gene transfer events.</title>
        <authorList>
            <person name="Petersen C."/>
            <person name="Sorensen T."/>
            <person name="Nielsen M.R."/>
            <person name="Sondergaard T.E."/>
            <person name="Sorensen J.L."/>
            <person name="Fitzpatrick D.A."/>
            <person name="Frisvad J.C."/>
            <person name="Nielsen K.L."/>
        </authorList>
    </citation>
    <scope>NUCLEOTIDE SEQUENCE</scope>
    <source>
        <strain evidence="2">IBT 15544</strain>
    </source>
</reference>
<comment type="caution">
    <text evidence="2">The sequence shown here is derived from an EMBL/GenBank/DDBJ whole genome shotgun (WGS) entry which is preliminary data.</text>
</comment>
<reference evidence="2" key="1">
    <citation type="submission" date="2022-12" db="EMBL/GenBank/DDBJ databases">
        <authorList>
            <person name="Petersen C."/>
        </authorList>
    </citation>
    <scope>NUCLEOTIDE SEQUENCE</scope>
    <source>
        <strain evidence="2">IBT 15544</strain>
    </source>
</reference>
<feature type="region of interest" description="Disordered" evidence="1">
    <location>
        <begin position="1"/>
        <end position="264"/>
    </location>
</feature>
<dbReference type="AlphaFoldDB" id="A0A9W9J7X2"/>
<feature type="compositionally biased region" description="Polar residues" evidence="1">
    <location>
        <begin position="1"/>
        <end position="10"/>
    </location>
</feature>
<dbReference type="EMBL" id="JAPQKR010000016">
    <property type="protein sequence ID" value="KAJ5191187.1"/>
    <property type="molecule type" value="Genomic_DNA"/>
</dbReference>
<gene>
    <name evidence="2" type="ORF">N7498_010172</name>
</gene>
<evidence type="ECO:0000313" key="2">
    <source>
        <dbReference type="EMBL" id="KAJ5191187.1"/>
    </source>
</evidence>
<feature type="compositionally biased region" description="Low complexity" evidence="1">
    <location>
        <begin position="232"/>
        <end position="241"/>
    </location>
</feature>
<organism evidence="2 3">
    <name type="scientific">Penicillium cinerascens</name>
    <dbReference type="NCBI Taxonomy" id="70096"/>
    <lineage>
        <taxon>Eukaryota</taxon>
        <taxon>Fungi</taxon>
        <taxon>Dikarya</taxon>
        <taxon>Ascomycota</taxon>
        <taxon>Pezizomycotina</taxon>
        <taxon>Eurotiomycetes</taxon>
        <taxon>Eurotiomycetidae</taxon>
        <taxon>Eurotiales</taxon>
        <taxon>Aspergillaceae</taxon>
        <taxon>Penicillium</taxon>
    </lineage>
</organism>
<sequence length="336" mass="35686">MYMFRSQSPSHVPRRGAPGDTSRDRSLLRSGQASPAHVVAAESSTTSRLSSPALHPEGKGLAPLRSRSRSPTRPSLSHRPSGPPSRSPFRNQNPEIGCAAGAGKEQDDSGHSLEKEVSEQRQMGGARFSGSIPTQPRSLAMNHSPPSVPYQGPKVAPPQYRGSHNMSLLSAPTRPRRGHGAREGPWIGMPIGRGRGPPPAASHNAPSGPRASFTPPMPTGGGYRHPGSRQNSSTSAASSPAPRGPNHLAGLGSVIPGGRALPSPLDTATEKRLSQLEVDREKLLEQMAETQRSKRAGLRDWDRLDRESSICALKSELAEGHLQRMADESIGGGVLF</sequence>
<feature type="compositionally biased region" description="Low complexity" evidence="1">
    <location>
        <begin position="63"/>
        <end position="80"/>
    </location>
</feature>
<dbReference type="Proteomes" id="UP001150904">
    <property type="component" value="Unassembled WGS sequence"/>
</dbReference>
<feature type="compositionally biased region" description="Basic and acidic residues" evidence="1">
    <location>
        <begin position="104"/>
        <end position="119"/>
    </location>
</feature>
<dbReference type="RefSeq" id="XP_058304127.1">
    <property type="nucleotide sequence ID" value="XM_058457228.1"/>
</dbReference>
<accession>A0A9W9J7X2</accession>
<protein>
    <submittedName>
        <fullName evidence="2">Uncharacterized protein</fullName>
    </submittedName>
</protein>
<proteinExistence type="predicted"/>
<dbReference type="OrthoDB" id="5424692at2759"/>
<name>A0A9W9J7X2_9EURO</name>
<dbReference type="GeneID" id="83184529"/>
<evidence type="ECO:0000256" key="1">
    <source>
        <dbReference type="SAM" id="MobiDB-lite"/>
    </source>
</evidence>